<feature type="domain" description="DUF397" evidence="1">
    <location>
        <begin position="6"/>
        <end position="56"/>
    </location>
</feature>
<reference evidence="2 3" key="1">
    <citation type="submission" date="2019-10" db="EMBL/GenBank/DDBJ databases">
        <title>Whole genome shotgun sequence of Acrocarpospora corrugata NBRC 13972.</title>
        <authorList>
            <person name="Ichikawa N."/>
            <person name="Kimura A."/>
            <person name="Kitahashi Y."/>
            <person name="Komaki H."/>
            <person name="Oguchi A."/>
        </authorList>
    </citation>
    <scope>NUCLEOTIDE SEQUENCE [LARGE SCALE GENOMIC DNA]</scope>
    <source>
        <strain evidence="2 3">NBRC 13972</strain>
    </source>
</reference>
<dbReference type="RefSeq" id="WP_155338400.1">
    <property type="nucleotide sequence ID" value="NZ_BAAABN010000001.1"/>
</dbReference>
<dbReference type="Proteomes" id="UP000334990">
    <property type="component" value="Unassembled WGS sequence"/>
</dbReference>
<comment type="caution">
    <text evidence="2">The sequence shown here is derived from an EMBL/GenBank/DDBJ whole genome shotgun (WGS) entry which is preliminary data.</text>
</comment>
<protein>
    <recommendedName>
        <fullName evidence="1">DUF397 domain-containing protein</fullName>
    </recommendedName>
</protein>
<evidence type="ECO:0000313" key="3">
    <source>
        <dbReference type="Proteomes" id="UP000334990"/>
    </source>
</evidence>
<sequence>MQSPHDWVKSSFSSVSGECVEVRMGESVGMRDSKNPAGAALDFPRDVWSDFIQTLKQGSV</sequence>
<keyword evidence="3" id="KW-1185">Reference proteome</keyword>
<dbReference type="AlphaFoldDB" id="A0A5M3W1H8"/>
<accession>A0A5M3W1H8</accession>
<dbReference type="EMBL" id="BLAD01000056">
    <property type="protein sequence ID" value="GES02149.1"/>
    <property type="molecule type" value="Genomic_DNA"/>
</dbReference>
<evidence type="ECO:0000259" key="1">
    <source>
        <dbReference type="Pfam" id="PF04149"/>
    </source>
</evidence>
<dbReference type="Pfam" id="PF04149">
    <property type="entry name" value="DUF397"/>
    <property type="match status" value="1"/>
</dbReference>
<gene>
    <name evidence="2" type="ORF">Acor_42140</name>
</gene>
<proteinExistence type="predicted"/>
<evidence type="ECO:0000313" key="2">
    <source>
        <dbReference type="EMBL" id="GES02149.1"/>
    </source>
</evidence>
<dbReference type="InterPro" id="IPR007278">
    <property type="entry name" value="DUF397"/>
</dbReference>
<organism evidence="2 3">
    <name type="scientific">Acrocarpospora corrugata</name>
    <dbReference type="NCBI Taxonomy" id="35763"/>
    <lineage>
        <taxon>Bacteria</taxon>
        <taxon>Bacillati</taxon>
        <taxon>Actinomycetota</taxon>
        <taxon>Actinomycetes</taxon>
        <taxon>Streptosporangiales</taxon>
        <taxon>Streptosporangiaceae</taxon>
        <taxon>Acrocarpospora</taxon>
    </lineage>
</organism>
<name>A0A5M3W1H8_9ACTN</name>
<dbReference type="OrthoDB" id="3430276at2"/>